<keyword evidence="6" id="KW-1185">Reference proteome</keyword>
<organism evidence="5 6">
    <name type="scientific">Chengkuizengella axinellae</name>
    <dbReference type="NCBI Taxonomy" id="3064388"/>
    <lineage>
        <taxon>Bacteria</taxon>
        <taxon>Bacillati</taxon>
        <taxon>Bacillota</taxon>
        <taxon>Bacilli</taxon>
        <taxon>Bacillales</taxon>
        <taxon>Paenibacillaceae</taxon>
        <taxon>Chengkuizengella</taxon>
    </lineage>
</organism>
<dbReference type="RefSeq" id="WP_305993360.1">
    <property type="nucleotide sequence ID" value="NZ_JAVAMP010000011.1"/>
</dbReference>
<dbReference type="Proteomes" id="UP001231941">
    <property type="component" value="Unassembled WGS sequence"/>
</dbReference>
<evidence type="ECO:0000259" key="3">
    <source>
        <dbReference type="PROSITE" id="PS51109"/>
    </source>
</evidence>
<feature type="transmembrane region" description="Helical" evidence="2">
    <location>
        <begin position="39"/>
        <end position="62"/>
    </location>
</feature>
<evidence type="ECO:0000313" key="6">
    <source>
        <dbReference type="Proteomes" id="UP001231941"/>
    </source>
</evidence>
<dbReference type="Pfam" id="PF07501">
    <property type="entry name" value="G5"/>
    <property type="match status" value="1"/>
</dbReference>
<proteinExistence type="predicted"/>
<feature type="domain" description="G5" evidence="3">
    <location>
        <begin position="294"/>
        <end position="377"/>
    </location>
</feature>
<dbReference type="InterPro" id="IPR036779">
    <property type="entry name" value="LysM_dom_sf"/>
</dbReference>
<dbReference type="PROSITE" id="PS51782">
    <property type="entry name" value="LYSM"/>
    <property type="match status" value="1"/>
</dbReference>
<sequence>MKLKLGRNKESGPELDRKSNHRIQDVVSIAKNEVNNLHFWLIAIVVAALLISISIASIYFYIHKNTNQIYHVYFGEEKVGTVVDQQKIKDLIADTQDKLNQQNPDFEVKLNDEQFSFKRESGYKLESNDEEALAQVSRRLESHIVGIELVVNGEIIAIVKDEETAQQILDKIKNKYVPEERVEGEAAILSDDAKSADETKQESTLKEVNFNEEVELKQVETQPEEIAKPESVVTSLETGDVVLDKYIVEEGDCITCIAQKLDIPSYVIYENNQLSEDSILNIGDELNVTVLKPTLSVETIEEVVEERDIHFDTEYIVDDTLKLGKNEVITPGKPGRIEVVYEVVKLDGRVQEERKKVISETILLEPVTKVVKKGSKVVPGEGTGNFRWPLVSPSITSYYGYRWGSLHAALDMVSGNRKILASDTGKVIYAGYSGSYGNNIIIDHQNGYKTLYAHLQSIHVSVGMNVERGEQIGVMGSTGNSTGPHLHFEIIKNGVQQNPLVYLN</sequence>
<dbReference type="InterPro" id="IPR050570">
    <property type="entry name" value="Cell_wall_metabolism_enzyme"/>
</dbReference>
<dbReference type="Pfam" id="PF01476">
    <property type="entry name" value="LysM"/>
    <property type="match status" value="1"/>
</dbReference>
<dbReference type="InterPro" id="IPR016047">
    <property type="entry name" value="M23ase_b-sheet_dom"/>
</dbReference>
<dbReference type="PANTHER" id="PTHR21666">
    <property type="entry name" value="PEPTIDASE-RELATED"/>
    <property type="match status" value="1"/>
</dbReference>
<reference evidence="5 6" key="1">
    <citation type="submission" date="2023-08" db="EMBL/GenBank/DDBJ databases">
        <authorList>
            <person name="Park J.-S."/>
        </authorList>
    </citation>
    <scope>NUCLEOTIDE SEQUENCE [LARGE SCALE GENOMIC DNA]</scope>
    <source>
        <strain evidence="5 6">2205SS18-9</strain>
    </source>
</reference>
<protein>
    <submittedName>
        <fullName evidence="5">Peptidoglycan DD-metalloendopeptidase family protein</fullName>
    </submittedName>
</protein>
<dbReference type="CDD" id="cd00118">
    <property type="entry name" value="LysM"/>
    <property type="match status" value="1"/>
</dbReference>
<evidence type="ECO:0000256" key="1">
    <source>
        <dbReference type="ARBA" id="ARBA00022729"/>
    </source>
</evidence>
<keyword evidence="1" id="KW-0732">Signal</keyword>
<evidence type="ECO:0000259" key="4">
    <source>
        <dbReference type="PROSITE" id="PS51782"/>
    </source>
</evidence>
<dbReference type="Gene3D" id="2.20.230.10">
    <property type="entry name" value="Resuscitation-promoting factor rpfb"/>
    <property type="match status" value="1"/>
</dbReference>
<gene>
    <name evidence="5" type="ORF">Q5Y73_18295</name>
</gene>
<comment type="caution">
    <text evidence="5">The sequence shown here is derived from an EMBL/GenBank/DDBJ whole genome shotgun (WGS) entry which is preliminary data.</text>
</comment>
<feature type="domain" description="LysM" evidence="4">
    <location>
        <begin position="244"/>
        <end position="288"/>
    </location>
</feature>
<dbReference type="Pfam" id="PF01551">
    <property type="entry name" value="Peptidase_M23"/>
    <property type="match status" value="1"/>
</dbReference>
<evidence type="ECO:0000256" key="2">
    <source>
        <dbReference type="SAM" id="Phobius"/>
    </source>
</evidence>
<dbReference type="InterPro" id="IPR011098">
    <property type="entry name" value="G5_dom"/>
</dbReference>
<dbReference type="Gene3D" id="2.70.70.10">
    <property type="entry name" value="Glucose Permease (Domain IIA)"/>
    <property type="match status" value="1"/>
</dbReference>
<evidence type="ECO:0000313" key="5">
    <source>
        <dbReference type="EMBL" id="MDP5276054.1"/>
    </source>
</evidence>
<dbReference type="CDD" id="cd12797">
    <property type="entry name" value="M23_peptidase"/>
    <property type="match status" value="1"/>
</dbReference>
<dbReference type="PROSITE" id="PS51109">
    <property type="entry name" value="G5"/>
    <property type="match status" value="1"/>
</dbReference>
<keyword evidence="2" id="KW-0472">Membrane</keyword>
<dbReference type="InterPro" id="IPR018392">
    <property type="entry name" value="LysM"/>
</dbReference>
<dbReference type="SMART" id="SM01208">
    <property type="entry name" value="G5"/>
    <property type="match status" value="1"/>
</dbReference>
<dbReference type="SUPFAM" id="SSF51261">
    <property type="entry name" value="Duplicated hybrid motif"/>
    <property type="match status" value="1"/>
</dbReference>
<dbReference type="PANTHER" id="PTHR21666:SF270">
    <property type="entry name" value="MUREIN HYDROLASE ACTIVATOR ENVC"/>
    <property type="match status" value="1"/>
</dbReference>
<name>A0ABT9J360_9BACL</name>
<dbReference type="InterPro" id="IPR011055">
    <property type="entry name" value="Dup_hybrid_motif"/>
</dbReference>
<dbReference type="Gene3D" id="3.10.350.10">
    <property type="entry name" value="LysM domain"/>
    <property type="match status" value="1"/>
</dbReference>
<keyword evidence="2" id="KW-1133">Transmembrane helix</keyword>
<accession>A0ABT9J360</accession>
<keyword evidence="2" id="KW-0812">Transmembrane</keyword>
<dbReference type="EMBL" id="JAVAMP010000011">
    <property type="protein sequence ID" value="MDP5276054.1"/>
    <property type="molecule type" value="Genomic_DNA"/>
</dbReference>